<dbReference type="InterPro" id="IPR036490">
    <property type="entry name" value="ThsB_TIR-like_sf"/>
</dbReference>
<dbReference type="Pfam" id="PF08937">
    <property type="entry name" value="ThsB_TIR"/>
    <property type="match status" value="1"/>
</dbReference>
<evidence type="ECO:0000259" key="1">
    <source>
        <dbReference type="Pfam" id="PF08937"/>
    </source>
</evidence>
<dbReference type="RefSeq" id="WP_043495618.1">
    <property type="nucleotide sequence ID" value="NZ_CP139993.1"/>
</dbReference>
<protein>
    <submittedName>
        <fullName evidence="2">MTH538 TIR-like domain (DUF1863)</fullName>
    </submittedName>
</protein>
<dbReference type="AlphaFoldDB" id="A0A377TDH2"/>
<proteinExistence type="predicted"/>
<gene>
    <name evidence="2" type="ORF">NCTC8105_05198</name>
</gene>
<organism evidence="2 3">
    <name type="scientific">Hafnia alvei</name>
    <dbReference type="NCBI Taxonomy" id="569"/>
    <lineage>
        <taxon>Bacteria</taxon>
        <taxon>Pseudomonadati</taxon>
        <taxon>Pseudomonadota</taxon>
        <taxon>Gammaproteobacteria</taxon>
        <taxon>Enterobacterales</taxon>
        <taxon>Hafniaceae</taxon>
        <taxon>Hafnia</taxon>
    </lineage>
</organism>
<reference evidence="2 3" key="1">
    <citation type="submission" date="2018-06" db="EMBL/GenBank/DDBJ databases">
        <authorList>
            <consortium name="Pathogen Informatics"/>
            <person name="Doyle S."/>
        </authorList>
    </citation>
    <scope>NUCLEOTIDE SEQUENCE [LARGE SCALE GENOMIC DNA]</scope>
    <source>
        <strain evidence="2 3">NCTC8105</strain>
    </source>
</reference>
<dbReference type="Proteomes" id="UP000254821">
    <property type="component" value="Unassembled WGS sequence"/>
</dbReference>
<feature type="domain" description="Thoeris protein ThsB TIR-like" evidence="1">
    <location>
        <begin position="8"/>
        <end position="104"/>
    </location>
</feature>
<dbReference type="EMBL" id="UGHP01000002">
    <property type="protein sequence ID" value="STS21049.1"/>
    <property type="molecule type" value="Genomic_DNA"/>
</dbReference>
<dbReference type="InterPro" id="IPR015032">
    <property type="entry name" value="ThsB__TIR-like_domain"/>
</dbReference>
<dbReference type="SUPFAM" id="SSF52206">
    <property type="entry name" value="Hypothetical protein MTH538"/>
    <property type="match status" value="1"/>
</dbReference>
<sequence length="134" mass="15279">MARDLNIFISHSWGSHDELLRLRNLLNSRPYFRAEFSEVSKDVPINSINADYIKRVLGEKIRNSNVLLAIAGIYASHSTWMEWEMDTAIRNGIPVIGVIPHGASRVSQIVANRSVEQVRWSTESIVDAIRRHAR</sequence>
<dbReference type="Gene3D" id="3.40.50.9200">
    <property type="entry name" value="Hypothetical protein MTH538"/>
    <property type="match status" value="1"/>
</dbReference>
<evidence type="ECO:0000313" key="3">
    <source>
        <dbReference type="Proteomes" id="UP000254821"/>
    </source>
</evidence>
<name>A0A377TDH2_HAFAL</name>
<accession>A0A377TDH2</accession>
<evidence type="ECO:0000313" key="2">
    <source>
        <dbReference type="EMBL" id="STS21049.1"/>
    </source>
</evidence>